<evidence type="ECO:0000313" key="1">
    <source>
        <dbReference type="EMBL" id="JAH44310.1"/>
    </source>
</evidence>
<name>A0A0E9SUK4_ANGAN</name>
<sequence>MLTFFSIFYLPNILGQLWKENLSV</sequence>
<dbReference type="EMBL" id="GBXM01064267">
    <property type="protein sequence ID" value="JAH44310.1"/>
    <property type="molecule type" value="Transcribed_RNA"/>
</dbReference>
<accession>A0A0E9SUK4</accession>
<reference evidence="1" key="2">
    <citation type="journal article" date="2015" name="Fish Shellfish Immunol.">
        <title>Early steps in the European eel (Anguilla anguilla)-Vibrio vulnificus interaction in the gills: Role of the RtxA13 toxin.</title>
        <authorList>
            <person name="Callol A."/>
            <person name="Pajuelo D."/>
            <person name="Ebbesson L."/>
            <person name="Teles M."/>
            <person name="MacKenzie S."/>
            <person name="Amaro C."/>
        </authorList>
    </citation>
    <scope>NUCLEOTIDE SEQUENCE</scope>
</reference>
<organism evidence="1">
    <name type="scientific">Anguilla anguilla</name>
    <name type="common">European freshwater eel</name>
    <name type="synonym">Muraena anguilla</name>
    <dbReference type="NCBI Taxonomy" id="7936"/>
    <lineage>
        <taxon>Eukaryota</taxon>
        <taxon>Metazoa</taxon>
        <taxon>Chordata</taxon>
        <taxon>Craniata</taxon>
        <taxon>Vertebrata</taxon>
        <taxon>Euteleostomi</taxon>
        <taxon>Actinopterygii</taxon>
        <taxon>Neopterygii</taxon>
        <taxon>Teleostei</taxon>
        <taxon>Anguilliformes</taxon>
        <taxon>Anguillidae</taxon>
        <taxon>Anguilla</taxon>
    </lineage>
</organism>
<dbReference type="AlphaFoldDB" id="A0A0E9SUK4"/>
<reference evidence="1" key="1">
    <citation type="submission" date="2014-11" db="EMBL/GenBank/DDBJ databases">
        <authorList>
            <person name="Amaro Gonzalez C."/>
        </authorList>
    </citation>
    <scope>NUCLEOTIDE SEQUENCE</scope>
</reference>
<proteinExistence type="predicted"/>
<protein>
    <submittedName>
        <fullName evidence="1">Uncharacterized protein</fullName>
    </submittedName>
</protein>